<evidence type="ECO:0000259" key="3">
    <source>
        <dbReference type="PROSITE" id="PS50157"/>
    </source>
</evidence>
<reference evidence="4 5" key="1">
    <citation type="journal article" date="2016" name="Nat. Commun.">
        <title>Ectomycorrhizal ecology is imprinted in the genome of the dominant symbiotic fungus Cenococcum geophilum.</title>
        <authorList>
            <consortium name="DOE Joint Genome Institute"/>
            <person name="Peter M."/>
            <person name="Kohler A."/>
            <person name="Ohm R.A."/>
            <person name="Kuo A."/>
            <person name="Krutzmann J."/>
            <person name="Morin E."/>
            <person name="Arend M."/>
            <person name="Barry K.W."/>
            <person name="Binder M."/>
            <person name="Choi C."/>
            <person name="Clum A."/>
            <person name="Copeland A."/>
            <person name="Grisel N."/>
            <person name="Haridas S."/>
            <person name="Kipfer T."/>
            <person name="LaButti K."/>
            <person name="Lindquist E."/>
            <person name="Lipzen A."/>
            <person name="Maire R."/>
            <person name="Meier B."/>
            <person name="Mihaltcheva S."/>
            <person name="Molinier V."/>
            <person name="Murat C."/>
            <person name="Poggeler S."/>
            <person name="Quandt C.A."/>
            <person name="Sperisen C."/>
            <person name="Tritt A."/>
            <person name="Tisserant E."/>
            <person name="Crous P.W."/>
            <person name="Henrissat B."/>
            <person name="Nehls U."/>
            <person name="Egli S."/>
            <person name="Spatafora J.W."/>
            <person name="Grigoriev I.V."/>
            <person name="Martin F.M."/>
        </authorList>
    </citation>
    <scope>NUCLEOTIDE SEQUENCE [LARGE SCALE GENOMIC DNA]</scope>
    <source>
        <strain evidence="4 5">CBS 459.81</strain>
    </source>
</reference>
<evidence type="ECO:0000313" key="5">
    <source>
        <dbReference type="Proteomes" id="UP000250266"/>
    </source>
</evidence>
<dbReference type="InterPro" id="IPR013087">
    <property type="entry name" value="Znf_C2H2_type"/>
</dbReference>
<gene>
    <name evidence="4" type="ORF">K432DRAFT_352537</name>
</gene>
<feature type="compositionally biased region" description="Basic and acidic residues" evidence="2">
    <location>
        <begin position="1"/>
        <end position="13"/>
    </location>
</feature>
<dbReference type="AlphaFoldDB" id="A0A8E2EB27"/>
<feature type="region of interest" description="Disordered" evidence="2">
    <location>
        <begin position="145"/>
        <end position="165"/>
    </location>
</feature>
<feature type="compositionally biased region" description="Low complexity" evidence="2">
    <location>
        <begin position="52"/>
        <end position="63"/>
    </location>
</feature>
<keyword evidence="1" id="KW-0863">Zinc-finger</keyword>
<feature type="region of interest" description="Disordered" evidence="2">
    <location>
        <begin position="1"/>
        <end position="76"/>
    </location>
</feature>
<keyword evidence="5" id="KW-1185">Reference proteome</keyword>
<organism evidence="4 5">
    <name type="scientific">Lepidopterella palustris CBS 459.81</name>
    <dbReference type="NCBI Taxonomy" id="1314670"/>
    <lineage>
        <taxon>Eukaryota</taxon>
        <taxon>Fungi</taxon>
        <taxon>Dikarya</taxon>
        <taxon>Ascomycota</taxon>
        <taxon>Pezizomycotina</taxon>
        <taxon>Dothideomycetes</taxon>
        <taxon>Pleosporomycetidae</taxon>
        <taxon>Mytilinidiales</taxon>
        <taxon>Argynnaceae</taxon>
        <taxon>Lepidopterella</taxon>
    </lineage>
</organism>
<evidence type="ECO:0000256" key="2">
    <source>
        <dbReference type="SAM" id="MobiDB-lite"/>
    </source>
</evidence>
<dbReference type="GO" id="GO:0008270">
    <property type="term" value="F:zinc ion binding"/>
    <property type="evidence" value="ECO:0007669"/>
    <property type="project" value="UniProtKB-KW"/>
</dbReference>
<dbReference type="Proteomes" id="UP000250266">
    <property type="component" value="Unassembled WGS sequence"/>
</dbReference>
<evidence type="ECO:0000256" key="1">
    <source>
        <dbReference type="PROSITE-ProRule" id="PRU00042"/>
    </source>
</evidence>
<feature type="domain" description="C2H2-type" evidence="3">
    <location>
        <begin position="459"/>
        <end position="484"/>
    </location>
</feature>
<feature type="compositionally biased region" description="Polar residues" evidence="2">
    <location>
        <begin position="64"/>
        <end position="76"/>
    </location>
</feature>
<dbReference type="SMART" id="SM00355">
    <property type="entry name" value="ZnF_C2H2"/>
    <property type="match status" value="2"/>
</dbReference>
<dbReference type="PROSITE" id="PS50157">
    <property type="entry name" value="ZINC_FINGER_C2H2_2"/>
    <property type="match status" value="1"/>
</dbReference>
<protein>
    <recommendedName>
        <fullName evidence="3">C2H2-type domain-containing protein</fullName>
    </recommendedName>
</protein>
<keyword evidence="1" id="KW-0479">Metal-binding</keyword>
<evidence type="ECO:0000313" key="4">
    <source>
        <dbReference type="EMBL" id="OCK80707.1"/>
    </source>
</evidence>
<dbReference type="EMBL" id="KV744949">
    <property type="protein sequence ID" value="OCK80707.1"/>
    <property type="molecule type" value="Genomic_DNA"/>
</dbReference>
<name>A0A8E2EB27_9PEZI</name>
<accession>A0A8E2EB27</accession>
<proteinExistence type="predicted"/>
<feature type="compositionally biased region" description="Low complexity" evidence="2">
    <location>
        <begin position="25"/>
        <end position="39"/>
    </location>
</feature>
<sequence>MEPKEQQSDKDKNNSPIQRNGKEPASLASRIASSASGLAKDLVGSSSANDFSSQRASGSGLSSKLPNGSSSTSQSIWNENIPSHAREPAANRLSSNGHNLTPEGNFRSTSFQDVADKEINAFLEGNSSYPQNSLSNGHDDSLSWAGEFGGGLRRGQHPNGGDSQRYDIPRGFANDNYDQQADYDDGTEVRMLLSDPNFAADNDPMDSTMSAPVEETVADLFGGEYSPDEKRAADRILSSLPPPPVYKGVSSDNPLNLRPEFAPLAATDAQLRQDILELSSTFGSEDESLMYSANTPQRERWISEWDDVLNRYTDEVWGDILPAVKEARSQLQEVKAGSEKLDNKAVSRLRMILGHVVHQGPCIIQKPVQDSGQGEIWQSLGGSTHMTFGASAHAGFREGPLSVHAGSKEAEIQTFEHPIQSERLNDMNMQNSHRIERHIRKDSPMAERERNEEISTPAFHCPWISCHQRFNNANELRLHTSTHTQYACPHEDCTAKFQSHEDWTTHIEGPHHDLLDSGFRSRFE</sequence>
<keyword evidence="1" id="KW-0862">Zinc</keyword>
<dbReference type="OrthoDB" id="5337545at2759"/>
<dbReference type="PROSITE" id="PS00028">
    <property type="entry name" value="ZINC_FINGER_C2H2_1"/>
    <property type="match status" value="1"/>
</dbReference>